<evidence type="ECO:0000313" key="3">
    <source>
        <dbReference type="EMBL" id="RHW40182.1"/>
    </source>
</evidence>
<sequence length="232" mass="25034">MELQAIGTIGNSTSGTQPLTGGDSIFTQILEEMTSSTTSSLTEAENLLGFYSNFSDTDLANRDLYYNPQLGNVSGYNALLQNDQQNAVQPLNKDYLNTAGFENVLEGANAYHEIIQQASSKFGVPEKLIAAVIKQESNYNAGAVSSAGATGLMQLMPGTARYLGVMDSTDPAQNIMGGTKYLSQMLEKFDQNIELALAAYNAGPGNVSKYGGIPPFRETKNYVQKVMNYYQA</sequence>
<accession>A0A396SGL5</accession>
<dbReference type="SUPFAM" id="SSF53955">
    <property type="entry name" value="Lysozyme-like"/>
    <property type="match status" value="1"/>
</dbReference>
<dbReference type="GO" id="GO:0016020">
    <property type="term" value="C:membrane"/>
    <property type="evidence" value="ECO:0007669"/>
    <property type="project" value="InterPro"/>
</dbReference>
<evidence type="ECO:0000256" key="1">
    <source>
        <dbReference type="ARBA" id="ARBA00007734"/>
    </source>
</evidence>
<feature type="domain" description="Transglycosylase SLT" evidence="2">
    <location>
        <begin position="114"/>
        <end position="222"/>
    </location>
</feature>
<keyword evidence="4" id="KW-1185">Reference proteome</keyword>
<dbReference type="InterPro" id="IPR008258">
    <property type="entry name" value="Transglycosylase_SLT_dom_1"/>
</dbReference>
<organism evidence="3 4">
    <name type="scientific">Ureibacillus yapensis</name>
    <dbReference type="NCBI Taxonomy" id="2304605"/>
    <lineage>
        <taxon>Bacteria</taxon>
        <taxon>Bacillati</taxon>
        <taxon>Bacillota</taxon>
        <taxon>Bacilli</taxon>
        <taxon>Bacillales</taxon>
        <taxon>Caryophanaceae</taxon>
        <taxon>Ureibacillus</taxon>
    </lineage>
</organism>
<name>A0A396SGL5_9BACL</name>
<dbReference type="InterPro" id="IPR000189">
    <property type="entry name" value="Transglyc_AS"/>
</dbReference>
<protein>
    <submittedName>
        <fullName evidence="3">Lytic transglycosylase domain-containing protein</fullName>
    </submittedName>
</protein>
<evidence type="ECO:0000259" key="2">
    <source>
        <dbReference type="Pfam" id="PF01464"/>
    </source>
</evidence>
<dbReference type="PANTHER" id="PTHR37423">
    <property type="entry name" value="SOLUBLE LYTIC MUREIN TRANSGLYCOSYLASE-RELATED"/>
    <property type="match status" value="1"/>
</dbReference>
<dbReference type="OrthoDB" id="9815002at2"/>
<proteinExistence type="inferred from homology"/>
<comment type="similarity">
    <text evidence="1">Belongs to the transglycosylase Slt family.</text>
</comment>
<dbReference type="PROSITE" id="PS00922">
    <property type="entry name" value="TRANSGLYCOSYLASE"/>
    <property type="match status" value="1"/>
</dbReference>
<dbReference type="GO" id="GO:0008933">
    <property type="term" value="F:peptidoglycan lytic transglycosylase activity"/>
    <property type="evidence" value="ECO:0007669"/>
    <property type="project" value="InterPro"/>
</dbReference>
<dbReference type="Pfam" id="PF01464">
    <property type="entry name" value="SLT"/>
    <property type="match status" value="1"/>
</dbReference>
<dbReference type="Gene3D" id="1.10.530.10">
    <property type="match status" value="1"/>
</dbReference>
<dbReference type="PANTHER" id="PTHR37423:SF2">
    <property type="entry name" value="MEMBRANE-BOUND LYTIC MUREIN TRANSGLYCOSYLASE C"/>
    <property type="match status" value="1"/>
</dbReference>
<dbReference type="GO" id="GO:0000270">
    <property type="term" value="P:peptidoglycan metabolic process"/>
    <property type="evidence" value="ECO:0007669"/>
    <property type="project" value="InterPro"/>
</dbReference>
<dbReference type="InterPro" id="IPR023346">
    <property type="entry name" value="Lysozyme-like_dom_sf"/>
</dbReference>
<dbReference type="AlphaFoldDB" id="A0A396SGL5"/>
<gene>
    <name evidence="3" type="ORF">D1B33_03125</name>
</gene>
<reference evidence="3 4" key="1">
    <citation type="submission" date="2018-08" db="EMBL/GenBank/DDBJ databases">
        <title>Lysinibacillus sp. YLB-03 draft genome sequence.</title>
        <authorList>
            <person name="Yu L."/>
        </authorList>
    </citation>
    <scope>NUCLEOTIDE SEQUENCE [LARGE SCALE GENOMIC DNA]</scope>
    <source>
        <strain evidence="3 4">YLB-03</strain>
    </source>
</reference>
<dbReference type="CDD" id="cd00254">
    <property type="entry name" value="LT-like"/>
    <property type="match status" value="1"/>
</dbReference>
<dbReference type="Proteomes" id="UP000265692">
    <property type="component" value="Unassembled WGS sequence"/>
</dbReference>
<dbReference type="EMBL" id="QWEI01000001">
    <property type="protein sequence ID" value="RHW40182.1"/>
    <property type="molecule type" value="Genomic_DNA"/>
</dbReference>
<comment type="caution">
    <text evidence="3">The sequence shown here is derived from an EMBL/GenBank/DDBJ whole genome shotgun (WGS) entry which is preliminary data.</text>
</comment>
<evidence type="ECO:0000313" key="4">
    <source>
        <dbReference type="Proteomes" id="UP000265692"/>
    </source>
</evidence>